<name>A0ABU8GL86_9ACTN</name>
<gene>
    <name evidence="1" type="ORF">WB403_32785</name>
</gene>
<dbReference type="Proteomes" id="UP001365781">
    <property type="component" value="Unassembled WGS sequence"/>
</dbReference>
<dbReference type="RefSeq" id="WP_336542233.1">
    <property type="nucleotide sequence ID" value="NZ_JBBAYL010000017.1"/>
</dbReference>
<comment type="caution">
    <text evidence="1">The sequence shown here is derived from an EMBL/GenBank/DDBJ whole genome shotgun (WGS) entry which is preliminary data.</text>
</comment>
<keyword evidence="2" id="KW-1185">Reference proteome</keyword>
<organism evidence="1 2">
    <name type="scientific">Streptomyces brasiliscabiei</name>
    <dbReference type="NCBI Taxonomy" id="2736302"/>
    <lineage>
        <taxon>Bacteria</taxon>
        <taxon>Bacillati</taxon>
        <taxon>Actinomycetota</taxon>
        <taxon>Actinomycetes</taxon>
        <taxon>Kitasatosporales</taxon>
        <taxon>Streptomycetaceae</taxon>
        <taxon>Streptomyces</taxon>
    </lineage>
</organism>
<accession>A0ABU8GL86</accession>
<protein>
    <submittedName>
        <fullName evidence="1">Uncharacterized protein</fullName>
    </submittedName>
</protein>
<evidence type="ECO:0000313" key="2">
    <source>
        <dbReference type="Proteomes" id="UP001365781"/>
    </source>
</evidence>
<dbReference type="EMBL" id="JBBAYM010000025">
    <property type="protein sequence ID" value="MEI5613928.1"/>
    <property type="molecule type" value="Genomic_DNA"/>
</dbReference>
<proteinExistence type="predicted"/>
<reference evidence="1 2" key="1">
    <citation type="submission" date="2024-03" db="EMBL/GenBank/DDBJ databases">
        <title>First Report of Pectobacterium brasiliscabiei causing potato scab in china.</title>
        <authorList>
            <person name="Handique U."/>
        </authorList>
    </citation>
    <scope>NUCLEOTIDE SEQUENCE [LARGE SCALE GENOMIC DNA]</scope>
    <source>
        <strain evidence="1 2">ZRIMU1503</strain>
    </source>
</reference>
<sequence length="105" mass="11696">MPTPSTLERLCDMRELRDARDGHSIAICKWIADGEMPTVRVGGKRKIREPDLQPPTMPVIVFRSGQQAGEQARDDLNALAAKLVASWPKLPAEHRVELSPLLTSR</sequence>
<evidence type="ECO:0000313" key="1">
    <source>
        <dbReference type="EMBL" id="MEI5613928.1"/>
    </source>
</evidence>